<feature type="domain" description="Tripartite ATP-independent periplasmic transporters DctQ component" evidence="10">
    <location>
        <begin position="24"/>
        <end position="151"/>
    </location>
</feature>
<evidence type="ECO:0000256" key="6">
    <source>
        <dbReference type="ARBA" id="ARBA00022989"/>
    </source>
</evidence>
<comment type="subcellular location">
    <subcellularLocation>
        <location evidence="1 9">Cell inner membrane</location>
        <topology evidence="1 9">Multi-pass membrane protein</topology>
    </subcellularLocation>
</comment>
<keyword evidence="12" id="KW-1185">Reference proteome</keyword>
<dbReference type="Proteomes" id="UP001553161">
    <property type="component" value="Unassembled WGS sequence"/>
</dbReference>
<keyword evidence="6 9" id="KW-1133">Transmembrane helix</keyword>
<comment type="subunit">
    <text evidence="9">The complex comprises the extracytoplasmic solute receptor protein and the two transmembrane proteins.</text>
</comment>
<sequence>MRRFINIMIDGMAFASLVFIFAAALLTCIDVVLRHTAESSIPGLVDLTQLAMMYAVFLAISYGFARKAHVAVTILTDSLSQRVNRFLSAAWWLAGAGLLSVLAYAAFEQAVLVASYGDVSQNIRIPMIWYWLPVVVGLIAAMLGSLWAMAQTVEHPDIVYLGEPQ</sequence>
<dbReference type="Gene3D" id="3.20.20.70">
    <property type="entry name" value="Aldolase class I"/>
    <property type="match status" value="1"/>
</dbReference>
<dbReference type="PANTHER" id="PTHR35011">
    <property type="entry name" value="2,3-DIKETO-L-GULONATE TRAP TRANSPORTER SMALL PERMEASE PROTEIN YIAM"/>
    <property type="match status" value="1"/>
</dbReference>
<keyword evidence="5 9" id="KW-0812">Transmembrane</keyword>
<feature type="transmembrane region" description="Helical" evidence="9">
    <location>
        <begin position="44"/>
        <end position="65"/>
    </location>
</feature>
<comment type="similarity">
    <text evidence="8 9">Belongs to the TRAP transporter small permease family.</text>
</comment>
<comment type="caution">
    <text evidence="11">The sequence shown here is derived from an EMBL/GenBank/DDBJ whole genome shotgun (WGS) entry which is preliminary data.</text>
</comment>
<comment type="function">
    <text evidence="9">Part of the tripartite ATP-independent periplasmic (TRAP) transport system.</text>
</comment>
<name>A0ABV3LBE4_9RHOB</name>
<dbReference type="Pfam" id="PF04290">
    <property type="entry name" value="DctQ"/>
    <property type="match status" value="1"/>
</dbReference>
<dbReference type="EMBL" id="JBFBVU010000047">
    <property type="protein sequence ID" value="MEV8468880.1"/>
    <property type="molecule type" value="Genomic_DNA"/>
</dbReference>
<evidence type="ECO:0000256" key="5">
    <source>
        <dbReference type="ARBA" id="ARBA00022692"/>
    </source>
</evidence>
<evidence type="ECO:0000256" key="1">
    <source>
        <dbReference type="ARBA" id="ARBA00004429"/>
    </source>
</evidence>
<comment type="caution">
    <text evidence="9">Lacks conserved residue(s) required for the propagation of feature annotation.</text>
</comment>
<feature type="transmembrane region" description="Helical" evidence="9">
    <location>
        <begin position="127"/>
        <end position="148"/>
    </location>
</feature>
<evidence type="ECO:0000256" key="3">
    <source>
        <dbReference type="ARBA" id="ARBA00022475"/>
    </source>
</evidence>
<dbReference type="InterPro" id="IPR013785">
    <property type="entry name" value="Aldolase_TIM"/>
</dbReference>
<gene>
    <name evidence="11" type="ORF">AB0T83_19195</name>
</gene>
<evidence type="ECO:0000256" key="4">
    <source>
        <dbReference type="ARBA" id="ARBA00022519"/>
    </source>
</evidence>
<evidence type="ECO:0000256" key="7">
    <source>
        <dbReference type="ARBA" id="ARBA00023136"/>
    </source>
</evidence>
<evidence type="ECO:0000313" key="11">
    <source>
        <dbReference type="EMBL" id="MEV8468880.1"/>
    </source>
</evidence>
<keyword evidence="2 9" id="KW-0813">Transport</keyword>
<dbReference type="InterPro" id="IPR055348">
    <property type="entry name" value="DctQ"/>
</dbReference>
<dbReference type="PANTHER" id="PTHR35011:SF2">
    <property type="entry name" value="2,3-DIKETO-L-GULONATE TRAP TRANSPORTER SMALL PERMEASE PROTEIN YIAM"/>
    <property type="match status" value="1"/>
</dbReference>
<feature type="transmembrane region" description="Helical" evidence="9">
    <location>
        <begin position="86"/>
        <end position="107"/>
    </location>
</feature>
<organism evidence="11 12">
    <name type="scientific">Meridianimarinicoccus marinus</name>
    <dbReference type="NCBI Taxonomy" id="3231483"/>
    <lineage>
        <taxon>Bacteria</taxon>
        <taxon>Pseudomonadati</taxon>
        <taxon>Pseudomonadota</taxon>
        <taxon>Alphaproteobacteria</taxon>
        <taxon>Rhodobacterales</taxon>
        <taxon>Paracoccaceae</taxon>
        <taxon>Meridianimarinicoccus</taxon>
    </lineage>
</organism>
<dbReference type="InterPro" id="IPR007387">
    <property type="entry name" value="TRAP_DctQ"/>
</dbReference>
<reference evidence="11 12" key="1">
    <citation type="submission" date="2024-07" db="EMBL/GenBank/DDBJ databases">
        <authorList>
            <person name="Kang M."/>
        </authorList>
    </citation>
    <scope>NUCLEOTIDE SEQUENCE [LARGE SCALE GENOMIC DNA]</scope>
    <source>
        <strain evidence="11 12">DFM31</strain>
    </source>
</reference>
<proteinExistence type="inferred from homology"/>
<dbReference type="RefSeq" id="WP_366194836.1">
    <property type="nucleotide sequence ID" value="NZ_JBFBVU010000047.1"/>
</dbReference>
<keyword evidence="3" id="KW-1003">Cell membrane</keyword>
<evidence type="ECO:0000256" key="2">
    <source>
        <dbReference type="ARBA" id="ARBA00022448"/>
    </source>
</evidence>
<evidence type="ECO:0000256" key="8">
    <source>
        <dbReference type="ARBA" id="ARBA00038436"/>
    </source>
</evidence>
<keyword evidence="7 9" id="KW-0472">Membrane</keyword>
<keyword evidence="4 9" id="KW-0997">Cell inner membrane</keyword>
<protein>
    <recommendedName>
        <fullName evidence="9">TRAP transporter small permease protein</fullName>
    </recommendedName>
</protein>
<evidence type="ECO:0000313" key="12">
    <source>
        <dbReference type="Proteomes" id="UP001553161"/>
    </source>
</evidence>
<accession>A0ABV3LBE4</accession>
<evidence type="ECO:0000256" key="9">
    <source>
        <dbReference type="RuleBase" id="RU369079"/>
    </source>
</evidence>
<evidence type="ECO:0000259" key="10">
    <source>
        <dbReference type="Pfam" id="PF04290"/>
    </source>
</evidence>